<dbReference type="InterPro" id="IPR011990">
    <property type="entry name" value="TPR-like_helical_dom_sf"/>
</dbReference>
<dbReference type="OrthoDB" id="3194665at2"/>
<name>A0A4R4YMV6_9ACTN</name>
<dbReference type="PANTHER" id="PTHR47691">
    <property type="entry name" value="REGULATOR-RELATED"/>
    <property type="match status" value="1"/>
</dbReference>
<dbReference type="InterPro" id="IPR027417">
    <property type="entry name" value="P-loop_NTPase"/>
</dbReference>
<evidence type="ECO:0000313" key="2">
    <source>
        <dbReference type="EMBL" id="TDD46323.1"/>
    </source>
</evidence>
<dbReference type="AlphaFoldDB" id="A0A4R4YMV6"/>
<sequence>MATPTGWRREGNLPAELTSFVGRTRLLANLKRHLNESRLVTVTGIGGVGKSRTVLRLAHQVRAGYPDGVWFADLARLQDAGMVKHTIASALGIADQSSRAASESLSEWVGERDMLLIIDTCEHLLEGCAELIHELLEAAPSLTVLAISRQSLNLPYEQVVPVPPLQVPGDDPAESLFTNESVQLFADRAGASLPDFVLDEDNIGAVAELCRRLDGIPLAIELAAVRLRALSVEQILGLLTDRFSLLAGASRTALPRHQTLRAAIGWSHELCEPEERLLWARLSVFAGDFELDAARFVCSDGRLSAERITDLIGGLVEKSILLIRSNHAGVRYKLIDTLAEYGEEWLDKLGQAEQVRQRHLEYYLSLAQRGEDAWSGPRQIYWFIRMRQEHNNVRTALEYSLNKPGKEPLALTLLSSLWFMWVCCGFAREGRLYLERALEANPRPSRERCKALWVLAYVRNSQGDSVGGREAAETCSAEAVKVGDSRSVILASKMQGTAAMLQNDMQKASALLGVAIEFNTDNKELNPGLLPAIVELSIVLTAQGEFYEAESLLHDCLQVCRERGELWLSSHAQWALAGVRLATNRPEQALQNVREGLRIKLHFHDTLGTLLSLESAARIFVALDRLPLAATLLGALHQNWKTAGLPQLGAPFLSDDHNACVRNCVLQMGELPYKNAFEEGARLDLEEASALALGELDALDEI</sequence>
<organism evidence="2 3">
    <name type="scientific">Nonomuraea terrae</name>
    <dbReference type="NCBI Taxonomy" id="2530383"/>
    <lineage>
        <taxon>Bacteria</taxon>
        <taxon>Bacillati</taxon>
        <taxon>Actinomycetota</taxon>
        <taxon>Actinomycetes</taxon>
        <taxon>Streptosporangiales</taxon>
        <taxon>Streptosporangiaceae</taxon>
        <taxon>Nonomuraea</taxon>
    </lineage>
</organism>
<dbReference type="PANTHER" id="PTHR47691:SF3">
    <property type="entry name" value="HTH-TYPE TRANSCRIPTIONAL REGULATOR RV0890C-RELATED"/>
    <property type="match status" value="1"/>
</dbReference>
<proteinExistence type="predicted"/>
<reference evidence="2 3" key="1">
    <citation type="submission" date="2019-03" db="EMBL/GenBank/DDBJ databases">
        <title>Draft genome sequences of novel Actinobacteria.</title>
        <authorList>
            <person name="Sahin N."/>
            <person name="Ay H."/>
            <person name="Saygin H."/>
        </authorList>
    </citation>
    <scope>NUCLEOTIDE SEQUENCE [LARGE SCALE GENOMIC DNA]</scope>
    <source>
        <strain evidence="2 3">CH32</strain>
    </source>
</reference>
<gene>
    <name evidence="2" type="ORF">E1286_21295</name>
</gene>
<dbReference type="Gene3D" id="3.40.50.300">
    <property type="entry name" value="P-loop containing nucleotide triphosphate hydrolases"/>
    <property type="match status" value="1"/>
</dbReference>
<dbReference type="Pfam" id="PF13401">
    <property type="entry name" value="AAA_22"/>
    <property type="match status" value="1"/>
</dbReference>
<feature type="domain" description="ORC1/DEAH AAA+ ATPase" evidence="1">
    <location>
        <begin position="37"/>
        <end position="137"/>
    </location>
</feature>
<dbReference type="InterPro" id="IPR049945">
    <property type="entry name" value="AAA_22"/>
</dbReference>
<dbReference type="Gene3D" id="1.25.40.10">
    <property type="entry name" value="Tetratricopeptide repeat domain"/>
    <property type="match status" value="1"/>
</dbReference>
<dbReference type="SUPFAM" id="SSF48452">
    <property type="entry name" value="TPR-like"/>
    <property type="match status" value="1"/>
</dbReference>
<dbReference type="GO" id="GO:0016887">
    <property type="term" value="F:ATP hydrolysis activity"/>
    <property type="evidence" value="ECO:0007669"/>
    <property type="project" value="InterPro"/>
</dbReference>
<dbReference type="SUPFAM" id="SSF52540">
    <property type="entry name" value="P-loop containing nucleoside triphosphate hydrolases"/>
    <property type="match status" value="1"/>
</dbReference>
<keyword evidence="3" id="KW-1185">Reference proteome</keyword>
<dbReference type="EMBL" id="SMKQ01000063">
    <property type="protein sequence ID" value="TDD46323.1"/>
    <property type="molecule type" value="Genomic_DNA"/>
</dbReference>
<dbReference type="Proteomes" id="UP000295302">
    <property type="component" value="Unassembled WGS sequence"/>
</dbReference>
<comment type="caution">
    <text evidence="2">The sequence shown here is derived from an EMBL/GenBank/DDBJ whole genome shotgun (WGS) entry which is preliminary data.</text>
</comment>
<evidence type="ECO:0000259" key="1">
    <source>
        <dbReference type="Pfam" id="PF13401"/>
    </source>
</evidence>
<accession>A0A4R4YMV6</accession>
<evidence type="ECO:0000313" key="3">
    <source>
        <dbReference type="Proteomes" id="UP000295302"/>
    </source>
</evidence>
<protein>
    <submittedName>
        <fullName evidence="2">ATPase</fullName>
    </submittedName>
</protein>